<dbReference type="Proteomes" id="UP000271339">
    <property type="component" value="Unassembled WGS sequence"/>
</dbReference>
<dbReference type="PRINTS" id="PR00778">
    <property type="entry name" value="HTHARSR"/>
</dbReference>
<dbReference type="PANTHER" id="PTHR38600:SF2">
    <property type="entry name" value="SLL0088 PROTEIN"/>
    <property type="match status" value="1"/>
</dbReference>
<dbReference type="GO" id="GO:0003700">
    <property type="term" value="F:DNA-binding transcription factor activity"/>
    <property type="evidence" value="ECO:0007669"/>
    <property type="project" value="InterPro"/>
</dbReference>
<dbReference type="Gene3D" id="1.10.10.10">
    <property type="entry name" value="Winged helix-like DNA-binding domain superfamily/Winged helix DNA-binding domain"/>
    <property type="match status" value="1"/>
</dbReference>
<dbReference type="InterPro" id="IPR036388">
    <property type="entry name" value="WH-like_DNA-bd_sf"/>
</dbReference>
<dbReference type="Pfam" id="PF01022">
    <property type="entry name" value="HTH_5"/>
    <property type="match status" value="1"/>
</dbReference>
<organism evidence="2 3">
    <name type="scientific">Ulvibacter antarcticus</name>
    <dbReference type="NCBI Taxonomy" id="442714"/>
    <lineage>
        <taxon>Bacteria</taxon>
        <taxon>Pseudomonadati</taxon>
        <taxon>Bacteroidota</taxon>
        <taxon>Flavobacteriia</taxon>
        <taxon>Flavobacteriales</taxon>
        <taxon>Flavobacteriaceae</taxon>
        <taxon>Ulvibacter</taxon>
    </lineage>
</organism>
<dbReference type="SMART" id="SM00418">
    <property type="entry name" value="HTH_ARSR"/>
    <property type="match status" value="1"/>
</dbReference>
<dbReference type="InterPro" id="IPR011991">
    <property type="entry name" value="ArsR-like_HTH"/>
</dbReference>
<feature type="domain" description="HTH arsR-type" evidence="1">
    <location>
        <begin position="1"/>
        <end position="88"/>
    </location>
</feature>
<dbReference type="OrthoDB" id="9799175at2"/>
<evidence type="ECO:0000259" key="1">
    <source>
        <dbReference type="PROSITE" id="PS50987"/>
    </source>
</evidence>
<evidence type="ECO:0000313" key="2">
    <source>
        <dbReference type="EMBL" id="RMA56748.1"/>
    </source>
</evidence>
<name>A0A3L9YFN2_9FLAO</name>
<dbReference type="PROSITE" id="PS50987">
    <property type="entry name" value="HTH_ARSR_2"/>
    <property type="match status" value="1"/>
</dbReference>
<dbReference type="EMBL" id="REFC01000016">
    <property type="protein sequence ID" value="RMA56748.1"/>
    <property type="molecule type" value="Genomic_DNA"/>
</dbReference>
<accession>A0A3L9YFN2</accession>
<gene>
    <name evidence="2" type="ORF">BXY75_3264</name>
</gene>
<dbReference type="AlphaFoldDB" id="A0A3L9YFN2"/>
<protein>
    <submittedName>
        <fullName evidence="2">ArsR family transcriptional regulator</fullName>
    </submittedName>
</protein>
<dbReference type="InterPro" id="IPR036390">
    <property type="entry name" value="WH_DNA-bd_sf"/>
</dbReference>
<dbReference type="InterPro" id="IPR001845">
    <property type="entry name" value="HTH_ArsR_DNA-bd_dom"/>
</dbReference>
<dbReference type="SUPFAM" id="SSF46785">
    <property type="entry name" value="Winged helix' DNA-binding domain"/>
    <property type="match status" value="1"/>
</dbReference>
<dbReference type="NCBIfam" id="NF033788">
    <property type="entry name" value="HTH_metalloreg"/>
    <property type="match status" value="1"/>
</dbReference>
<dbReference type="PANTHER" id="PTHR38600">
    <property type="entry name" value="TRANSCRIPTIONAL REGULATORY PROTEIN"/>
    <property type="match status" value="1"/>
</dbReference>
<sequence>MRRDVYQAIADPVRREIIELLAKDSLSINSIAEKFEVSRPAISKHLKILNECEIIEFKKIGRERLCFIQPKTLLPAFIWIQQYRKLWEDKLDSFENYLNTLPAKTNDHD</sequence>
<proteinExistence type="predicted"/>
<keyword evidence="3" id="KW-1185">Reference proteome</keyword>
<dbReference type="CDD" id="cd00090">
    <property type="entry name" value="HTH_ARSR"/>
    <property type="match status" value="1"/>
</dbReference>
<reference evidence="2 3" key="1">
    <citation type="submission" date="2018-10" db="EMBL/GenBank/DDBJ databases">
        <title>Genomic Encyclopedia of Archaeal and Bacterial Type Strains, Phase II (KMG-II): from individual species to whole genera.</title>
        <authorList>
            <person name="Goeker M."/>
        </authorList>
    </citation>
    <scope>NUCLEOTIDE SEQUENCE [LARGE SCALE GENOMIC DNA]</scope>
    <source>
        <strain evidence="2 3">DSM 23424</strain>
    </source>
</reference>
<comment type="caution">
    <text evidence="2">The sequence shown here is derived from an EMBL/GenBank/DDBJ whole genome shotgun (WGS) entry which is preliminary data.</text>
</comment>
<evidence type="ECO:0000313" key="3">
    <source>
        <dbReference type="Proteomes" id="UP000271339"/>
    </source>
</evidence>